<gene>
    <name evidence="1" type="ORF">V6X73_06465</name>
</gene>
<evidence type="ECO:0008006" key="3">
    <source>
        <dbReference type="Google" id="ProtNLM"/>
    </source>
</evidence>
<dbReference type="EMBL" id="JBAKFM010000003">
    <property type="protein sequence ID" value="MEX0469365.1"/>
    <property type="molecule type" value="Genomic_DNA"/>
</dbReference>
<organism evidence="1 2">
    <name type="scientific">Spiribacter pallidus</name>
    <dbReference type="NCBI Taxonomy" id="1987936"/>
    <lineage>
        <taxon>Bacteria</taxon>
        <taxon>Pseudomonadati</taxon>
        <taxon>Pseudomonadota</taxon>
        <taxon>Gammaproteobacteria</taxon>
        <taxon>Chromatiales</taxon>
        <taxon>Ectothiorhodospiraceae</taxon>
        <taxon>Spiribacter</taxon>
    </lineage>
</organism>
<name>A0ABV3TCK2_9GAMM</name>
<protein>
    <recommendedName>
        <fullName evidence="3">Deacetylase sirtuin-type domain-containing protein</fullName>
    </recommendedName>
</protein>
<dbReference type="SUPFAM" id="SSF52467">
    <property type="entry name" value="DHS-like NAD/FAD-binding domain"/>
    <property type="match status" value="1"/>
</dbReference>
<keyword evidence="2" id="KW-1185">Reference proteome</keyword>
<evidence type="ECO:0000313" key="2">
    <source>
        <dbReference type="Proteomes" id="UP001556709"/>
    </source>
</evidence>
<dbReference type="Gene3D" id="3.40.50.1220">
    <property type="entry name" value="TPP-binding domain"/>
    <property type="match status" value="1"/>
</dbReference>
<evidence type="ECO:0000313" key="1">
    <source>
        <dbReference type="EMBL" id="MEX0469365.1"/>
    </source>
</evidence>
<proteinExistence type="predicted"/>
<comment type="caution">
    <text evidence="1">The sequence shown here is derived from an EMBL/GenBank/DDBJ whole genome shotgun (WGS) entry which is preliminary data.</text>
</comment>
<dbReference type="RefSeq" id="WP_367959330.1">
    <property type="nucleotide sequence ID" value="NZ_JBAKFK010000003.1"/>
</dbReference>
<sequence>MQLKPNGPDIPEAFLRAHEDGSVVFFTGAGISMPAGLPGFKSLVNELYARLPVPKAGRHNNAICAEQYDVAISLLQKDLANGREQITDALIDILTAKTFKAKNWETHQALLTLSRTSGGQTRLITTNFDRLFELAIEQASQSV</sequence>
<reference evidence="1 2" key="1">
    <citation type="submission" date="2024-02" db="EMBL/GenBank/DDBJ databases">
        <title>New especies of Spiribacter isolated from saline water.</title>
        <authorList>
            <person name="Leon M.J."/>
            <person name="De La Haba R."/>
            <person name="Sanchez-Porro C."/>
            <person name="Ventosa A."/>
        </authorList>
    </citation>
    <scope>NUCLEOTIDE SEQUENCE [LARGE SCALE GENOMIC DNA]</scope>
    <source>
        <strain evidence="2">ag22IC6-390</strain>
    </source>
</reference>
<dbReference type="InterPro" id="IPR029035">
    <property type="entry name" value="DHS-like_NAD/FAD-binding_dom"/>
</dbReference>
<dbReference type="Proteomes" id="UP001556709">
    <property type="component" value="Unassembled WGS sequence"/>
</dbReference>
<accession>A0ABV3TCK2</accession>